<keyword evidence="3" id="KW-1185">Reference proteome</keyword>
<dbReference type="EMBL" id="WNYA01000011">
    <property type="protein sequence ID" value="KAG8551541.1"/>
    <property type="molecule type" value="Genomic_DNA"/>
</dbReference>
<name>A0AAV6ZY10_ENGPU</name>
<dbReference type="Proteomes" id="UP000824782">
    <property type="component" value="Unassembled WGS sequence"/>
</dbReference>
<gene>
    <name evidence="2" type="ORF">GDO81_004152</name>
</gene>
<dbReference type="AlphaFoldDB" id="A0AAV6ZY10"/>
<comment type="caution">
    <text evidence="2">The sequence shown here is derived from an EMBL/GenBank/DDBJ whole genome shotgun (WGS) entry which is preliminary data.</text>
</comment>
<feature type="region of interest" description="Disordered" evidence="1">
    <location>
        <begin position="13"/>
        <end position="33"/>
    </location>
</feature>
<organism evidence="2 3">
    <name type="scientific">Engystomops pustulosus</name>
    <name type="common">Tungara frog</name>
    <name type="synonym">Physalaemus pustulosus</name>
    <dbReference type="NCBI Taxonomy" id="76066"/>
    <lineage>
        <taxon>Eukaryota</taxon>
        <taxon>Metazoa</taxon>
        <taxon>Chordata</taxon>
        <taxon>Craniata</taxon>
        <taxon>Vertebrata</taxon>
        <taxon>Euteleostomi</taxon>
        <taxon>Amphibia</taxon>
        <taxon>Batrachia</taxon>
        <taxon>Anura</taxon>
        <taxon>Neobatrachia</taxon>
        <taxon>Hyloidea</taxon>
        <taxon>Leptodactylidae</taxon>
        <taxon>Leiuperinae</taxon>
        <taxon>Engystomops</taxon>
    </lineage>
</organism>
<sequence length="415" mass="47047">MSAFSNFLTQHDQCIDPSNQRTDSTTNPRHQSVITSPKASCHCTVCPCYHTIPKSDKHNLSTTTSPNLTQQSSTLPLDLCASATSPDLPDRPTAIIGDTDVPYPTISLSNQIAVDISVALQCENNIKEPIQDNYGGLIKQCEYSFLEEVRKIYLDNQGLGFSLLDSGIILTRRIFPGKNFALMIMRDGKELGAVIRSSKLFLYYQMEKHFHATQQLDKDWYQTQDRITKVTMLMKKVPLTSNWLKTLRNFLCLPSDFRLPTPYAVVTDRNGSVLFLMEDREVLGVGTPPSGHTLNTLRNLSKVLYFMRFCRLYKVLPRKITTSILYTPQGICFDPSSLCNNEDLCEFNKCLKEYLWVFLFNRQQEDFDGAVEVLLDRAQLLLEEDWAPQICQARLLSTPTQGALPFNLPSCQGEN</sequence>
<proteinExistence type="predicted"/>
<protein>
    <submittedName>
        <fullName evidence="2">Uncharacterized protein</fullName>
    </submittedName>
</protein>
<evidence type="ECO:0000256" key="1">
    <source>
        <dbReference type="SAM" id="MobiDB-lite"/>
    </source>
</evidence>
<evidence type="ECO:0000313" key="3">
    <source>
        <dbReference type="Proteomes" id="UP000824782"/>
    </source>
</evidence>
<reference evidence="2" key="1">
    <citation type="thesis" date="2020" institute="ProQuest LLC" country="789 East Eisenhower Parkway, Ann Arbor, MI, USA">
        <title>Comparative Genomics and Chromosome Evolution.</title>
        <authorList>
            <person name="Mudd A.B."/>
        </authorList>
    </citation>
    <scope>NUCLEOTIDE SEQUENCE</scope>
    <source>
        <strain evidence="2">237g6f4</strain>
        <tissue evidence="2">Blood</tissue>
    </source>
</reference>
<accession>A0AAV6ZY10</accession>
<evidence type="ECO:0000313" key="2">
    <source>
        <dbReference type="EMBL" id="KAG8551541.1"/>
    </source>
</evidence>